<reference evidence="2 3" key="1">
    <citation type="journal article" date="2016" name="Sci. Rep.">
        <title>Metabolic traits of an uncultured archaeal lineage -MSBL1- from brine pools of the Red Sea.</title>
        <authorList>
            <person name="Mwirichia R."/>
            <person name="Alam I."/>
            <person name="Rashid M."/>
            <person name="Vinu M."/>
            <person name="Ba-Alawi W."/>
            <person name="Anthony Kamau A."/>
            <person name="Kamanda Ngugi D."/>
            <person name="Goker M."/>
            <person name="Klenk H.P."/>
            <person name="Bajic V."/>
            <person name="Stingl U."/>
        </authorList>
    </citation>
    <scope>NUCLEOTIDE SEQUENCE [LARGE SCALE GENOMIC DNA]</scope>
    <source>
        <strain evidence="2">SCGC-AAA259O05</strain>
    </source>
</reference>
<evidence type="ECO:0000313" key="3">
    <source>
        <dbReference type="Proteomes" id="UP000070344"/>
    </source>
</evidence>
<dbReference type="EMBL" id="LHXV01000010">
    <property type="protein sequence ID" value="KXB01502.1"/>
    <property type="molecule type" value="Genomic_DNA"/>
</dbReference>
<name>A0A133V4Y0_9EURY</name>
<sequence>MSGPSSPSFPSFPCFPTAFLPDLDCEGTGGEAAKPGSEAGTRRRRVRNTTVEPSREKADPPSGRAPGAGVEWWRWGGGVSFFSLGRGSKANSLFFARKSIRHVCKTVPNSYKSMVPQLREHMGEYRHLKRLKEKSVYERLEKNGSGYIWLKVLLWPMG</sequence>
<gene>
    <name evidence="2" type="ORF">AKJ41_01295</name>
</gene>
<accession>A0A133V4Y0</accession>
<dbReference type="AlphaFoldDB" id="A0A133V4Y0"/>
<protein>
    <submittedName>
        <fullName evidence="2">Uncharacterized protein</fullName>
    </submittedName>
</protein>
<evidence type="ECO:0000313" key="2">
    <source>
        <dbReference type="EMBL" id="KXB01502.1"/>
    </source>
</evidence>
<proteinExistence type="predicted"/>
<evidence type="ECO:0000256" key="1">
    <source>
        <dbReference type="SAM" id="MobiDB-lite"/>
    </source>
</evidence>
<comment type="caution">
    <text evidence="2">The sequence shown here is derived from an EMBL/GenBank/DDBJ whole genome shotgun (WGS) entry which is preliminary data.</text>
</comment>
<organism evidence="2 3">
    <name type="scientific">candidate division MSBL1 archaeon SCGC-AAA259O05</name>
    <dbReference type="NCBI Taxonomy" id="1698271"/>
    <lineage>
        <taxon>Archaea</taxon>
        <taxon>Methanobacteriati</taxon>
        <taxon>Methanobacteriota</taxon>
        <taxon>candidate division MSBL1</taxon>
    </lineage>
</organism>
<dbReference type="Proteomes" id="UP000070344">
    <property type="component" value="Unassembled WGS sequence"/>
</dbReference>
<feature type="region of interest" description="Disordered" evidence="1">
    <location>
        <begin position="25"/>
        <end position="68"/>
    </location>
</feature>
<keyword evidence="3" id="KW-1185">Reference proteome</keyword>